<evidence type="ECO:0000256" key="5">
    <source>
        <dbReference type="ARBA" id="ARBA00022553"/>
    </source>
</evidence>
<reference evidence="15 16" key="1">
    <citation type="submission" date="2014-08" db="EMBL/GenBank/DDBJ databases">
        <authorList>
            <person name="den Bakker H.C."/>
        </authorList>
    </citation>
    <scope>NUCLEOTIDE SEQUENCE [LARGE SCALE GENOMIC DNA]</scope>
    <source>
        <strain evidence="15 16">DSM 18334</strain>
    </source>
</reference>
<evidence type="ECO:0000256" key="4">
    <source>
        <dbReference type="ARBA" id="ARBA00022475"/>
    </source>
</evidence>
<keyword evidence="5" id="KW-0597">Phosphoprotein</keyword>
<dbReference type="GO" id="GO:0005886">
    <property type="term" value="C:plasma membrane"/>
    <property type="evidence" value="ECO:0007669"/>
    <property type="project" value="UniProtKB-SubCell"/>
</dbReference>
<dbReference type="SUPFAM" id="SSF158472">
    <property type="entry name" value="HAMP domain-like"/>
    <property type="match status" value="1"/>
</dbReference>
<dbReference type="EMBL" id="JQCR01000003">
    <property type="protein sequence ID" value="KGE16305.1"/>
    <property type="molecule type" value="Genomic_DNA"/>
</dbReference>
<keyword evidence="8 15" id="KW-0418">Kinase</keyword>
<dbReference type="NCBIfam" id="TIGR00229">
    <property type="entry name" value="sensory_box"/>
    <property type="match status" value="1"/>
</dbReference>
<evidence type="ECO:0000259" key="12">
    <source>
        <dbReference type="PROSITE" id="PS50109"/>
    </source>
</evidence>
<dbReference type="eggNOG" id="COG5002">
    <property type="taxonomic scope" value="Bacteria"/>
</dbReference>
<dbReference type="Proteomes" id="UP000029734">
    <property type="component" value="Unassembled WGS sequence"/>
</dbReference>
<evidence type="ECO:0000256" key="8">
    <source>
        <dbReference type="ARBA" id="ARBA00022777"/>
    </source>
</evidence>
<evidence type="ECO:0000313" key="15">
    <source>
        <dbReference type="EMBL" id="KGE16305.1"/>
    </source>
</evidence>
<keyword evidence="10" id="KW-0902">Two-component regulatory system</keyword>
<feature type="domain" description="HAMP" evidence="14">
    <location>
        <begin position="191"/>
        <end position="243"/>
    </location>
</feature>
<dbReference type="InterPro" id="IPR003594">
    <property type="entry name" value="HATPase_dom"/>
</dbReference>
<dbReference type="SMART" id="SM00304">
    <property type="entry name" value="HAMP"/>
    <property type="match status" value="1"/>
</dbReference>
<dbReference type="InterPro" id="IPR050351">
    <property type="entry name" value="BphY/WalK/GraS-like"/>
</dbReference>
<keyword evidence="4" id="KW-1003">Cell membrane</keyword>
<dbReference type="InterPro" id="IPR004358">
    <property type="entry name" value="Sig_transdc_His_kin-like_C"/>
</dbReference>
<dbReference type="SUPFAM" id="SSF47384">
    <property type="entry name" value="Homodimeric domain of signal transducing histidine kinase"/>
    <property type="match status" value="1"/>
</dbReference>
<evidence type="ECO:0000256" key="7">
    <source>
        <dbReference type="ARBA" id="ARBA00022741"/>
    </source>
</evidence>
<evidence type="ECO:0000256" key="2">
    <source>
        <dbReference type="ARBA" id="ARBA00004651"/>
    </source>
</evidence>
<evidence type="ECO:0000256" key="1">
    <source>
        <dbReference type="ARBA" id="ARBA00000085"/>
    </source>
</evidence>
<dbReference type="InterPro" id="IPR036097">
    <property type="entry name" value="HisK_dim/P_sf"/>
</dbReference>
<keyword evidence="7" id="KW-0547">Nucleotide-binding</keyword>
<evidence type="ECO:0000256" key="6">
    <source>
        <dbReference type="ARBA" id="ARBA00022679"/>
    </source>
</evidence>
<protein>
    <recommendedName>
        <fullName evidence="3">histidine kinase</fullName>
        <ecNumber evidence="3">2.7.13.3</ecNumber>
    </recommendedName>
</protein>
<evidence type="ECO:0000313" key="16">
    <source>
        <dbReference type="Proteomes" id="UP000029734"/>
    </source>
</evidence>
<organism evidence="15 16">
    <name type="scientific">Paenibacillus wynnii</name>
    <dbReference type="NCBI Taxonomy" id="268407"/>
    <lineage>
        <taxon>Bacteria</taxon>
        <taxon>Bacillati</taxon>
        <taxon>Bacillota</taxon>
        <taxon>Bacilli</taxon>
        <taxon>Bacillales</taxon>
        <taxon>Paenibacillaceae</taxon>
        <taxon>Paenibacillus</taxon>
    </lineage>
</organism>
<dbReference type="AlphaFoldDB" id="A0A098M288"/>
<evidence type="ECO:0000259" key="14">
    <source>
        <dbReference type="PROSITE" id="PS50885"/>
    </source>
</evidence>
<dbReference type="FunFam" id="1.10.287.130:FF:000008">
    <property type="entry name" value="Two-component sensor histidine kinase"/>
    <property type="match status" value="1"/>
</dbReference>
<dbReference type="GO" id="GO:0004721">
    <property type="term" value="F:phosphoprotein phosphatase activity"/>
    <property type="evidence" value="ECO:0007669"/>
    <property type="project" value="TreeGrafter"/>
</dbReference>
<dbReference type="GO" id="GO:0005524">
    <property type="term" value="F:ATP binding"/>
    <property type="evidence" value="ECO:0007669"/>
    <property type="project" value="UniProtKB-KW"/>
</dbReference>
<comment type="caution">
    <text evidence="15">The sequence shown here is derived from an EMBL/GenBank/DDBJ whole genome shotgun (WGS) entry which is preliminary data.</text>
</comment>
<dbReference type="CDD" id="cd00082">
    <property type="entry name" value="HisKA"/>
    <property type="match status" value="1"/>
</dbReference>
<dbReference type="PRINTS" id="PR00344">
    <property type="entry name" value="BCTRLSENSOR"/>
</dbReference>
<proteinExistence type="predicted"/>
<dbReference type="Pfam" id="PF00989">
    <property type="entry name" value="PAS"/>
    <property type="match status" value="1"/>
</dbReference>
<name>A0A098M288_9BACL</name>
<comment type="catalytic activity">
    <reaction evidence="1">
        <text>ATP + protein L-histidine = ADP + protein N-phospho-L-histidine.</text>
        <dbReference type="EC" id="2.7.13.3"/>
    </reaction>
</comment>
<dbReference type="CDD" id="cd16922">
    <property type="entry name" value="HATPase_EvgS-ArcB-TorS-like"/>
    <property type="match status" value="1"/>
</dbReference>
<dbReference type="CDD" id="cd06225">
    <property type="entry name" value="HAMP"/>
    <property type="match status" value="1"/>
</dbReference>
<dbReference type="Gene3D" id="6.10.340.10">
    <property type="match status" value="1"/>
</dbReference>
<dbReference type="GO" id="GO:0016036">
    <property type="term" value="P:cellular response to phosphate starvation"/>
    <property type="evidence" value="ECO:0007669"/>
    <property type="project" value="TreeGrafter"/>
</dbReference>
<evidence type="ECO:0000259" key="13">
    <source>
        <dbReference type="PROSITE" id="PS50112"/>
    </source>
</evidence>
<dbReference type="InterPro" id="IPR036890">
    <property type="entry name" value="HATPase_C_sf"/>
</dbReference>
<dbReference type="GO" id="GO:0000155">
    <property type="term" value="F:phosphorelay sensor kinase activity"/>
    <property type="evidence" value="ECO:0007669"/>
    <property type="project" value="InterPro"/>
</dbReference>
<dbReference type="FunFam" id="3.30.565.10:FF:000006">
    <property type="entry name" value="Sensor histidine kinase WalK"/>
    <property type="match status" value="1"/>
</dbReference>
<dbReference type="OrthoDB" id="9813151at2"/>
<gene>
    <name evidence="15" type="ORF">PWYN_16250</name>
</gene>
<reference evidence="15 16" key="2">
    <citation type="submission" date="2014-10" db="EMBL/GenBank/DDBJ databases">
        <title>Comparative genomics of the Paenibacillus odorifer group.</title>
        <authorList>
            <person name="Tsai Y.-C."/>
            <person name="Martin N."/>
            <person name="Korlach J."/>
            <person name="Wiedmann M."/>
        </authorList>
    </citation>
    <scope>NUCLEOTIDE SEQUENCE [LARGE SCALE GENOMIC DNA]</scope>
    <source>
        <strain evidence="15 16">DSM 18334</strain>
    </source>
</reference>
<feature type="domain" description="Histidine kinase" evidence="12">
    <location>
        <begin position="371"/>
        <end position="593"/>
    </location>
</feature>
<dbReference type="SMART" id="SM00388">
    <property type="entry name" value="HisKA"/>
    <property type="match status" value="1"/>
</dbReference>
<dbReference type="InterPro" id="IPR000014">
    <property type="entry name" value="PAS"/>
</dbReference>
<dbReference type="Gene3D" id="1.10.287.130">
    <property type="match status" value="1"/>
</dbReference>
<dbReference type="STRING" id="268407.PWYN_16250"/>
<evidence type="ECO:0000256" key="9">
    <source>
        <dbReference type="ARBA" id="ARBA00022840"/>
    </source>
</evidence>
<dbReference type="NCBIfam" id="NF046044">
    <property type="entry name" value="PnpS"/>
    <property type="match status" value="1"/>
</dbReference>
<sequence>MRPFRVRLTFILMSLIGISMIGAGFTMAHLFKDSHISALEENMSREINILEGTFKFQDMNAPDAYSYYTNQSRKIAKLTDSRVTFITKDGRVIGDSEKDPLLMDNHSNREEEIIAAKEGIGRAIRYSDTLEREMLYVAGKVTSEQTYDGYIRLSMGLDDVDEGINRAWMIMAGGLILLFIAATLVSYKVASSMTSPLEQITRVARRITDLDYDARVTMKRKDEIGQLATAINAMADSLQTQLKTIRDNEDLLQSVLDNMTGGILMVNETGQVALLNRAAERMLDVDNNEMSGRSFLELKRHYELTRLVEDGISRKEPIHEERSIYNPGERIIRLDGVPMTQDGSYRGMLFLLQEVTDIRRLEKMRSEFVANVSHELKTPVAAVKGFAETLLGGGVTDEKTARSFLQIIYDENERLNRLIGDILELSKIESKRAHLVCSPIHLSTFFDSVLETMSKVAEKKKISLSAEVPEELFIEGDEDKLRQIFMNLLSNAINYTHDGGNVRVIAVNKQKEDGSESVVFTVRDTGMGIPRKDLPRIFERFYRVDKARSRSSGGTGLGLSIVKHLVELHRGVISVESNLGIGTSFLLELPLLQEDEEY</sequence>
<keyword evidence="9" id="KW-0067">ATP-binding</keyword>
<accession>A0A098M288</accession>
<dbReference type="EC" id="2.7.13.3" evidence="3"/>
<dbReference type="Gene3D" id="3.30.565.10">
    <property type="entry name" value="Histidine kinase-like ATPase, C-terminal domain"/>
    <property type="match status" value="1"/>
</dbReference>
<dbReference type="InterPro" id="IPR003660">
    <property type="entry name" value="HAMP_dom"/>
</dbReference>
<dbReference type="PROSITE" id="PS50109">
    <property type="entry name" value="HIS_KIN"/>
    <property type="match status" value="1"/>
</dbReference>
<evidence type="ECO:0000256" key="11">
    <source>
        <dbReference type="ARBA" id="ARBA00023136"/>
    </source>
</evidence>
<dbReference type="Pfam" id="PF02518">
    <property type="entry name" value="HATPase_c"/>
    <property type="match status" value="1"/>
</dbReference>
<dbReference type="InterPro" id="IPR013767">
    <property type="entry name" value="PAS_fold"/>
</dbReference>
<keyword evidence="16" id="KW-1185">Reference proteome</keyword>
<dbReference type="InterPro" id="IPR003661">
    <property type="entry name" value="HisK_dim/P_dom"/>
</dbReference>
<keyword evidence="6" id="KW-0808">Transferase</keyword>
<dbReference type="PANTHER" id="PTHR45453:SF1">
    <property type="entry name" value="PHOSPHATE REGULON SENSOR PROTEIN PHOR"/>
    <property type="match status" value="1"/>
</dbReference>
<evidence type="ECO:0000256" key="10">
    <source>
        <dbReference type="ARBA" id="ARBA00023012"/>
    </source>
</evidence>
<dbReference type="PROSITE" id="PS50112">
    <property type="entry name" value="PAS"/>
    <property type="match status" value="1"/>
</dbReference>
<dbReference type="Pfam" id="PF00672">
    <property type="entry name" value="HAMP"/>
    <property type="match status" value="1"/>
</dbReference>
<dbReference type="SMART" id="SM00387">
    <property type="entry name" value="HATPase_c"/>
    <property type="match status" value="1"/>
</dbReference>
<dbReference type="Pfam" id="PF00512">
    <property type="entry name" value="HisKA"/>
    <property type="match status" value="1"/>
</dbReference>
<dbReference type="PROSITE" id="PS50885">
    <property type="entry name" value="HAMP"/>
    <property type="match status" value="1"/>
</dbReference>
<dbReference type="SMART" id="SM00091">
    <property type="entry name" value="PAS"/>
    <property type="match status" value="1"/>
</dbReference>
<comment type="subcellular location">
    <subcellularLocation>
        <location evidence="2">Cell membrane</location>
        <topology evidence="2">Multi-pass membrane protein</topology>
    </subcellularLocation>
</comment>
<dbReference type="GO" id="GO:0006355">
    <property type="term" value="P:regulation of DNA-templated transcription"/>
    <property type="evidence" value="ECO:0007669"/>
    <property type="project" value="InterPro"/>
</dbReference>
<dbReference type="SUPFAM" id="SSF55785">
    <property type="entry name" value="PYP-like sensor domain (PAS domain)"/>
    <property type="match status" value="1"/>
</dbReference>
<dbReference type="RefSeq" id="WP_036653998.1">
    <property type="nucleotide sequence ID" value="NZ_JQCR01000003.1"/>
</dbReference>
<dbReference type="Gene3D" id="3.30.450.20">
    <property type="entry name" value="PAS domain"/>
    <property type="match status" value="1"/>
</dbReference>
<evidence type="ECO:0000256" key="3">
    <source>
        <dbReference type="ARBA" id="ARBA00012438"/>
    </source>
</evidence>
<dbReference type="PANTHER" id="PTHR45453">
    <property type="entry name" value="PHOSPHATE REGULON SENSOR PROTEIN PHOR"/>
    <property type="match status" value="1"/>
</dbReference>
<feature type="domain" description="PAS" evidence="13">
    <location>
        <begin position="248"/>
        <end position="296"/>
    </location>
</feature>
<dbReference type="InterPro" id="IPR035965">
    <property type="entry name" value="PAS-like_dom_sf"/>
</dbReference>
<dbReference type="SUPFAM" id="SSF55874">
    <property type="entry name" value="ATPase domain of HSP90 chaperone/DNA topoisomerase II/histidine kinase"/>
    <property type="match status" value="1"/>
</dbReference>
<dbReference type="InterPro" id="IPR005467">
    <property type="entry name" value="His_kinase_dom"/>
</dbReference>
<dbReference type="CDD" id="cd00130">
    <property type="entry name" value="PAS"/>
    <property type="match status" value="1"/>
</dbReference>
<keyword evidence="11" id="KW-0472">Membrane</keyword>